<dbReference type="OMA" id="THYCITE"/>
<feature type="transmembrane region" description="Helical" evidence="5">
    <location>
        <begin position="151"/>
        <end position="171"/>
    </location>
</feature>
<accession>A0A8C3I0S8</accession>
<comment type="subcellular location">
    <subcellularLocation>
        <location evidence="1">Membrane</location>
        <topology evidence="1">Multi-pass membrane protein</topology>
    </subcellularLocation>
</comment>
<protein>
    <recommendedName>
        <fullName evidence="6">Major facilitator superfamily (MFS) profile domain-containing protein</fullName>
    </recommendedName>
</protein>
<evidence type="ECO:0000259" key="6">
    <source>
        <dbReference type="PROSITE" id="PS50850"/>
    </source>
</evidence>
<dbReference type="InterPro" id="IPR011701">
    <property type="entry name" value="MFS"/>
</dbReference>
<dbReference type="Ensembl" id="ENSCPBT00000031071.1">
    <property type="protein sequence ID" value="ENSCPBP00000026372.1"/>
    <property type="gene ID" value="ENSCPBG00000018738.1"/>
</dbReference>
<dbReference type="PROSITE" id="PS50850">
    <property type="entry name" value="MFS"/>
    <property type="match status" value="1"/>
</dbReference>
<evidence type="ECO:0000256" key="2">
    <source>
        <dbReference type="ARBA" id="ARBA00022692"/>
    </source>
</evidence>
<feature type="transmembrane region" description="Helical" evidence="5">
    <location>
        <begin position="18"/>
        <end position="37"/>
    </location>
</feature>
<dbReference type="InterPro" id="IPR020846">
    <property type="entry name" value="MFS_dom"/>
</dbReference>
<dbReference type="GO" id="GO:0022857">
    <property type="term" value="F:transmembrane transporter activity"/>
    <property type="evidence" value="ECO:0007669"/>
    <property type="project" value="InterPro"/>
</dbReference>
<evidence type="ECO:0000313" key="8">
    <source>
        <dbReference type="Proteomes" id="UP000694380"/>
    </source>
</evidence>
<dbReference type="PANTHER" id="PTHR24064">
    <property type="entry name" value="SOLUTE CARRIER FAMILY 22 MEMBER"/>
    <property type="match status" value="1"/>
</dbReference>
<keyword evidence="2 5" id="KW-0812">Transmembrane</keyword>
<feature type="domain" description="Major facilitator superfamily (MFS) profile" evidence="6">
    <location>
        <begin position="98"/>
        <end position="291"/>
    </location>
</feature>
<organism evidence="7 8">
    <name type="scientific">Chrysemys picta bellii</name>
    <name type="common">Western painted turtle</name>
    <name type="synonym">Emys bellii</name>
    <dbReference type="NCBI Taxonomy" id="8478"/>
    <lineage>
        <taxon>Eukaryota</taxon>
        <taxon>Metazoa</taxon>
        <taxon>Chordata</taxon>
        <taxon>Craniata</taxon>
        <taxon>Vertebrata</taxon>
        <taxon>Euteleostomi</taxon>
        <taxon>Archelosauria</taxon>
        <taxon>Testudinata</taxon>
        <taxon>Testudines</taxon>
        <taxon>Cryptodira</taxon>
        <taxon>Durocryptodira</taxon>
        <taxon>Testudinoidea</taxon>
        <taxon>Emydidae</taxon>
        <taxon>Chrysemys</taxon>
    </lineage>
</organism>
<feature type="transmembrane region" description="Helical" evidence="5">
    <location>
        <begin position="261"/>
        <end position="284"/>
    </location>
</feature>
<dbReference type="GO" id="GO:0016020">
    <property type="term" value="C:membrane"/>
    <property type="evidence" value="ECO:0007669"/>
    <property type="project" value="UniProtKB-SubCell"/>
</dbReference>
<evidence type="ECO:0000256" key="3">
    <source>
        <dbReference type="ARBA" id="ARBA00022989"/>
    </source>
</evidence>
<dbReference type="GeneTree" id="ENSGT00940000154901"/>
<reference evidence="7" key="1">
    <citation type="submission" date="2025-08" db="UniProtKB">
        <authorList>
            <consortium name="Ensembl"/>
        </authorList>
    </citation>
    <scope>IDENTIFICATION</scope>
</reference>
<keyword evidence="8" id="KW-1185">Reference proteome</keyword>
<dbReference type="Proteomes" id="UP000694380">
    <property type="component" value="Unplaced"/>
</dbReference>
<name>A0A8C3I0S8_CHRPI</name>
<evidence type="ECO:0000313" key="7">
    <source>
        <dbReference type="Ensembl" id="ENSCPBP00000026372.1"/>
    </source>
</evidence>
<feature type="transmembrane region" description="Helical" evidence="5">
    <location>
        <begin position="191"/>
        <end position="215"/>
    </location>
</feature>
<proteinExistence type="predicted"/>
<keyword evidence="4 5" id="KW-0472">Membrane</keyword>
<sequence>ISFAELLDHVGGMGRFQIIYAILLAIPVFIIASHNLLQNFTAATSEHHCQVHININNTPYTNLTGKLAAKDLLRVSIPMDSNLQPEKCHRFVTMQWQLLDSNATVTNLTELETEPCADGWVYDKSIFTSTIITEWDLVCDSRQLKQMAQSIYMAGVLAGGIIFGSLSDRFGRRSPLIWCYLQMTVTGTSTAFSLSFTAYCIFRFLTGMAFSGIVMNGVSLSVEWTPTRTRAIVVTMYGYCITIGQCILPGVAYAIPNWRWLQLVVSFSPLSFLIHSPSILLFSLDEAETMI</sequence>
<keyword evidence="3 5" id="KW-1133">Transmembrane helix</keyword>
<feature type="transmembrane region" description="Helical" evidence="5">
    <location>
        <begin position="236"/>
        <end position="255"/>
    </location>
</feature>
<dbReference type="AlphaFoldDB" id="A0A8C3I0S8"/>
<evidence type="ECO:0000256" key="4">
    <source>
        <dbReference type="ARBA" id="ARBA00023136"/>
    </source>
</evidence>
<dbReference type="InterPro" id="IPR036259">
    <property type="entry name" value="MFS_trans_sf"/>
</dbReference>
<reference evidence="7" key="2">
    <citation type="submission" date="2025-09" db="UniProtKB">
        <authorList>
            <consortium name="Ensembl"/>
        </authorList>
    </citation>
    <scope>IDENTIFICATION</scope>
</reference>
<evidence type="ECO:0000256" key="1">
    <source>
        <dbReference type="ARBA" id="ARBA00004141"/>
    </source>
</evidence>
<dbReference type="SUPFAM" id="SSF103473">
    <property type="entry name" value="MFS general substrate transporter"/>
    <property type="match status" value="1"/>
</dbReference>
<evidence type="ECO:0000256" key="5">
    <source>
        <dbReference type="SAM" id="Phobius"/>
    </source>
</evidence>
<dbReference type="Gene3D" id="1.20.1250.20">
    <property type="entry name" value="MFS general substrate transporter like domains"/>
    <property type="match status" value="1"/>
</dbReference>
<dbReference type="Pfam" id="PF07690">
    <property type="entry name" value="MFS_1"/>
    <property type="match status" value="1"/>
</dbReference>